<comment type="caution">
    <text evidence="12">The sequence shown here is derived from an EMBL/GenBank/DDBJ whole genome shotgun (WGS) entry which is preliminary data.</text>
</comment>
<dbReference type="EMBL" id="BMCU01000003">
    <property type="protein sequence ID" value="GGG16931.1"/>
    <property type="molecule type" value="Genomic_DNA"/>
</dbReference>
<dbReference type="GO" id="GO:0000155">
    <property type="term" value="F:phosphorelay sensor kinase activity"/>
    <property type="evidence" value="ECO:0007669"/>
    <property type="project" value="InterPro"/>
</dbReference>
<evidence type="ECO:0000256" key="4">
    <source>
        <dbReference type="ARBA" id="ARBA00022679"/>
    </source>
</evidence>
<sequence>MTVTRVRLGDVGALALTLAVAAMTLIDDVDAGSGWSTYTTVSLALTVIAFAVLTVRRRHPVGVAVALLPIVAVTEVAGGAALVAVFCVAALTTWRTALWITVLHFLAPIPVTVITYDTALGVVGGNLFGAALVALALAWGTAVRQRRELLESLRERAERAETEAELEAERSRWQERERIAREMHDVLAHRISLISLHAGALELGSDNVEATAGTIRLAARDALDDLRDVLGVLRSDTSPGVRPQRGVDDIAELVRESEGAGTTVHVDVCDVEDLDPANSRAAYRIAQEGLTNARKHAPGEHVTLTVEHERDRLHLTVVNQVGCGDHPTGPGSRSGLVGITERVRLADGTLEHGIVARGGRHEFVLEVWLPWTR</sequence>
<keyword evidence="7" id="KW-0067">ATP-binding</keyword>
<feature type="transmembrane region" description="Helical" evidence="10">
    <location>
        <begin position="97"/>
        <end position="116"/>
    </location>
</feature>
<dbReference type="InterPro" id="IPR036890">
    <property type="entry name" value="HATPase_C_sf"/>
</dbReference>
<feature type="transmembrane region" description="Helical" evidence="10">
    <location>
        <begin position="123"/>
        <end position="142"/>
    </location>
</feature>
<reference evidence="12" key="1">
    <citation type="journal article" date="2014" name="Int. J. Syst. Evol. Microbiol.">
        <title>Complete genome sequence of Corynebacterium casei LMG S-19264T (=DSM 44701T), isolated from a smear-ripened cheese.</title>
        <authorList>
            <consortium name="US DOE Joint Genome Institute (JGI-PGF)"/>
            <person name="Walter F."/>
            <person name="Albersmeier A."/>
            <person name="Kalinowski J."/>
            <person name="Ruckert C."/>
        </authorList>
    </citation>
    <scope>NUCLEOTIDE SEQUENCE</scope>
    <source>
        <strain evidence="12">CCM 7905</strain>
    </source>
</reference>
<evidence type="ECO:0000313" key="12">
    <source>
        <dbReference type="EMBL" id="GGG16931.1"/>
    </source>
</evidence>
<dbReference type="PANTHER" id="PTHR24421:SF10">
    <property type="entry name" value="NITRATE_NITRITE SENSOR PROTEIN NARQ"/>
    <property type="match status" value="1"/>
</dbReference>
<keyword evidence="3" id="KW-0597">Phosphoprotein</keyword>
<keyword evidence="4" id="KW-0808">Transferase</keyword>
<comment type="catalytic activity">
    <reaction evidence="1">
        <text>ATP + protein L-histidine = ADP + protein N-phospho-L-histidine.</text>
        <dbReference type="EC" id="2.7.13.3"/>
    </reaction>
</comment>
<dbReference type="InterPro" id="IPR011712">
    <property type="entry name" value="Sig_transdc_His_kin_sub3_dim/P"/>
</dbReference>
<keyword evidence="9" id="KW-0175">Coiled coil</keyword>
<dbReference type="PANTHER" id="PTHR24421">
    <property type="entry name" value="NITRATE/NITRITE SENSOR PROTEIN NARX-RELATED"/>
    <property type="match status" value="1"/>
</dbReference>
<keyword evidence="5" id="KW-0547">Nucleotide-binding</keyword>
<evidence type="ECO:0000256" key="8">
    <source>
        <dbReference type="ARBA" id="ARBA00023012"/>
    </source>
</evidence>
<reference evidence="12" key="2">
    <citation type="submission" date="2020-09" db="EMBL/GenBank/DDBJ databases">
        <authorList>
            <person name="Sun Q."/>
            <person name="Sedlacek I."/>
        </authorList>
    </citation>
    <scope>NUCLEOTIDE SEQUENCE</scope>
    <source>
        <strain evidence="12">CCM 7905</strain>
    </source>
</reference>
<dbReference type="EC" id="2.7.13.3" evidence="2"/>
<dbReference type="Pfam" id="PF07730">
    <property type="entry name" value="HisKA_3"/>
    <property type="match status" value="1"/>
</dbReference>
<feature type="domain" description="Signal transduction histidine kinase subgroup 3 dimerisation and phosphoacceptor" evidence="11">
    <location>
        <begin position="175"/>
        <end position="236"/>
    </location>
</feature>
<protein>
    <recommendedName>
        <fullName evidence="2">histidine kinase</fullName>
        <ecNumber evidence="2">2.7.13.3</ecNumber>
    </recommendedName>
</protein>
<organism evidence="12 13">
    <name type="scientific">Rhodococcoides trifolii</name>
    <dbReference type="NCBI Taxonomy" id="908250"/>
    <lineage>
        <taxon>Bacteria</taxon>
        <taxon>Bacillati</taxon>
        <taxon>Actinomycetota</taxon>
        <taxon>Actinomycetes</taxon>
        <taxon>Mycobacteriales</taxon>
        <taxon>Nocardiaceae</taxon>
        <taxon>Rhodococcoides</taxon>
    </lineage>
</organism>
<evidence type="ECO:0000256" key="2">
    <source>
        <dbReference type="ARBA" id="ARBA00012438"/>
    </source>
</evidence>
<proteinExistence type="predicted"/>
<keyword evidence="8" id="KW-0902">Two-component regulatory system</keyword>
<keyword evidence="10" id="KW-1133">Transmembrane helix</keyword>
<evidence type="ECO:0000256" key="7">
    <source>
        <dbReference type="ARBA" id="ARBA00022840"/>
    </source>
</evidence>
<dbReference type="InterPro" id="IPR050482">
    <property type="entry name" value="Sensor_HK_TwoCompSys"/>
</dbReference>
<evidence type="ECO:0000256" key="5">
    <source>
        <dbReference type="ARBA" id="ARBA00022741"/>
    </source>
</evidence>
<feature type="transmembrane region" description="Helical" evidence="10">
    <location>
        <begin position="67"/>
        <end position="91"/>
    </location>
</feature>
<feature type="transmembrane region" description="Helical" evidence="10">
    <location>
        <begin position="7"/>
        <end position="26"/>
    </location>
</feature>
<dbReference type="Gene3D" id="1.20.5.1930">
    <property type="match status" value="1"/>
</dbReference>
<dbReference type="CDD" id="cd16917">
    <property type="entry name" value="HATPase_UhpB-NarQ-NarX-like"/>
    <property type="match status" value="1"/>
</dbReference>
<dbReference type="GO" id="GO:0016020">
    <property type="term" value="C:membrane"/>
    <property type="evidence" value="ECO:0007669"/>
    <property type="project" value="InterPro"/>
</dbReference>
<evidence type="ECO:0000259" key="11">
    <source>
        <dbReference type="Pfam" id="PF07730"/>
    </source>
</evidence>
<dbReference type="GO" id="GO:0046983">
    <property type="term" value="F:protein dimerization activity"/>
    <property type="evidence" value="ECO:0007669"/>
    <property type="project" value="InterPro"/>
</dbReference>
<dbReference type="AlphaFoldDB" id="A0A917G0R6"/>
<evidence type="ECO:0000256" key="10">
    <source>
        <dbReference type="SAM" id="Phobius"/>
    </source>
</evidence>
<keyword evidence="10" id="KW-0812">Transmembrane</keyword>
<evidence type="ECO:0000256" key="1">
    <source>
        <dbReference type="ARBA" id="ARBA00000085"/>
    </source>
</evidence>
<keyword evidence="6 12" id="KW-0418">Kinase</keyword>
<evidence type="ECO:0000256" key="3">
    <source>
        <dbReference type="ARBA" id="ARBA00022553"/>
    </source>
</evidence>
<keyword evidence="13" id="KW-1185">Reference proteome</keyword>
<dbReference type="SUPFAM" id="SSF55874">
    <property type="entry name" value="ATPase domain of HSP90 chaperone/DNA topoisomerase II/histidine kinase"/>
    <property type="match status" value="1"/>
</dbReference>
<evidence type="ECO:0000256" key="9">
    <source>
        <dbReference type="SAM" id="Coils"/>
    </source>
</evidence>
<dbReference type="GO" id="GO:0005524">
    <property type="term" value="F:ATP binding"/>
    <property type="evidence" value="ECO:0007669"/>
    <property type="project" value="UniProtKB-KW"/>
</dbReference>
<name>A0A917G0R6_9NOCA</name>
<evidence type="ECO:0000256" key="6">
    <source>
        <dbReference type="ARBA" id="ARBA00022777"/>
    </source>
</evidence>
<keyword evidence="10" id="KW-0472">Membrane</keyword>
<accession>A0A917G0R6</accession>
<gene>
    <name evidence="12" type="ORF">GCM10007304_33870</name>
</gene>
<dbReference type="Proteomes" id="UP000654257">
    <property type="component" value="Unassembled WGS sequence"/>
</dbReference>
<feature type="coiled-coil region" evidence="9">
    <location>
        <begin position="143"/>
        <end position="170"/>
    </location>
</feature>
<feature type="transmembrane region" description="Helical" evidence="10">
    <location>
        <begin position="38"/>
        <end position="55"/>
    </location>
</feature>
<evidence type="ECO:0000313" key="13">
    <source>
        <dbReference type="Proteomes" id="UP000654257"/>
    </source>
</evidence>
<dbReference type="Gene3D" id="3.30.565.10">
    <property type="entry name" value="Histidine kinase-like ATPase, C-terminal domain"/>
    <property type="match status" value="1"/>
</dbReference>